<gene>
    <name evidence="1" type="ORF">UABAM_02398</name>
</gene>
<dbReference type="Proteomes" id="UP000326354">
    <property type="component" value="Chromosome"/>
</dbReference>
<sequence length="122" mass="14716">MLRFGFVLFLTVLFCASCTPKSKWQYDIQIVNPGTRSEGRRGHLRYGYKEIYYVKSRLMVPIGIFEYRKGKMPWEDRGWFKINNQGTNKNQIYLMDLNIWVKPKEIDKYYRSWDAGFGMHRK</sequence>
<dbReference type="RefSeq" id="WP_151968222.1">
    <property type="nucleotide sequence ID" value="NZ_AP019860.1"/>
</dbReference>
<dbReference type="KEGG" id="uam:UABAM_02398"/>
<dbReference type="AlphaFoldDB" id="A0A5S9ILF0"/>
<reference evidence="1 2" key="1">
    <citation type="submission" date="2019-08" db="EMBL/GenBank/DDBJ databases">
        <title>Complete genome sequence of Candidatus Uab amorphum.</title>
        <authorList>
            <person name="Shiratori T."/>
            <person name="Suzuki S."/>
            <person name="Kakizawa Y."/>
            <person name="Ishida K."/>
        </authorList>
    </citation>
    <scope>NUCLEOTIDE SEQUENCE [LARGE SCALE GENOMIC DNA]</scope>
    <source>
        <strain evidence="1 2">SRT547</strain>
    </source>
</reference>
<proteinExistence type="predicted"/>
<evidence type="ECO:0000313" key="1">
    <source>
        <dbReference type="EMBL" id="BBM84043.1"/>
    </source>
</evidence>
<accession>A0A5S9ILF0</accession>
<protein>
    <submittedName>
        <fullName evidence="1">Uncharacterized protein</fullName>
    </submittedName>
</protein>
<evidence type="ECO:0000313" key="2">
    <source>
        <dbReference type="Proteomes" id="UP000326354"/>
    </source>
</evidence>
<keyword evidence="2" id="KW-1185">Reference proteome</keyword>
<name>A0A5S9ILF0_UABAM</name>
<dbReference type="EMBL" id="AP019860">
    <property type="protein sequence ID" value="BBM84043.1"/>
    <property type="molecule type" value="Genomic_DNA"/>
</dbReference>
<organism evidence="1 2">
    <name type="scientific">Uabimicrobium amorphum</name>
    <dbReference type="NCBI Taxonomy" id="2596890"/>
    <lineage>
        <taxon>Bacteria</taxon>
        <taxon>Pseudomonadati</taxon>
        <taxon>Planctomycetota</taxon>
        <taxon>Candidatus Uabimicrobiia</taxon>
        <taxon>Candidatus Uabimicrobiales</taxon>
        <taxon>Candidatus Uabimicrobiaceae</taxon>
        <taxon>Candidatus Uabimicrobium</taxon>
    </lineage>
</organism>